<dbReference type="GO" id="GO:0005184">
    <property type="term" value="F:neuropeptide hormone activity"/>
    <property type="evidence" value="ECO:0007669"/>
    <property type="project" value="InterPro"/>
</dbReference>
<feature type="signal peptide" evidence="7">
    <location>
        <begin position="1"/>
        <end position="24"/>
    </location>
</feature>
<evidence type="ECO:0000256" key="2">
    <source>
        <dbReference type="ARBA" id="ARBA00007714"/>
    </source>
</evidence>
<dbReference type="GO" id="GO:0005576">
    <property type="term" value="C:extracellular region"/>
    <property type="evidence" value="ECO:0007669"/>
    <property type="project" value="UniProtKB-SubCell"/>
</dbReference>
<evidence type="ECO:0000313" key="8">
    <source>
        <dbReference type="EMBL" id="ACH70295.1"/>
    </source>
</evidence>
<feature type="region of interest" description="Disordered" evidence="6">
    <location>
        <begin position="128"/>
        <end position="157"/>
    </location>
</feature>
<feature type="chain" id="PRO_5007643347" evidence="7">
    <location>
        <begin position="25"/>
        <end position="157"/>
    </location>
</feature>
<evidence type="ECO:0000256" key="7">
    <source>
        <dbReference type="SAM" id="SignalP"/>
    </source>
</evidence>
<keyword evidence="7" id="KW-0732">Signal</keyword>
<dbReference type="EMBL" id="GAHY01000821">
    <property type="protein sequence ID" value="JAA76689.1"/>
    <property type="molecule type" value="mRNA"/>
</dbReference>
<name>B5M4C3_RHOPR</name>
<protein>
    <submittedName>
        <fullName evidence="8 9">CAP2b/CAPA prepropeptide variant B</fullName>
    </submittedName>
</protein>
<dbReference type="InterPro" id="IPR001484">
    <property type="entry name" value="Pyrokinin_CS"/>
</dbReference>
<keyword evidence="4" id="KW-0027">Amidation</keyword>
<feature type="compositionally biased region" description="Low complexity" evidence="6">
    <location>
        <begin position="144"/>
        <end position="157"/>
    </location>
</feature>
<keyword evidence="3" id="KW-0964">Secreted</keyword>
<dbReference type="GO" id="GO:0007218">
    <property type="term" value="P:neuropeptide signaling pathway"/>
    <property type="evidence" value="ECO:0007669"/>
    <property type="project" value="UniProtKB-KW"/>
</dbReference>
<dbReference type="AlphaFoldDB" id="B5M4C3"/>
<evidence type="ECO:0000256" key="1">
    <source>
        <dbReference type="ARBA" id="ARBA00004613"/>
    </source>
</evidence>
<accession>B5M4C3</accession>
<reference evidence="8" key="1">
    <citation type="submission" date="2008-07" db="EMBL/GenBank/DDBJ databases">
        <title>Identification of a second gene encoding CAP2b/CAPA-related peptides in the hematophagous insect, Rhodnius prolixus.</title>
        <authorList>
            <person name="Paluzzi J.-P.V."/>
            <person name="Orchard I."/>
        </authorList>
    </citation>
    <scope>NUCLEOTIDE SEQUENCE</scope>
</reference>
<proteinExistence type="evidence at transcript level"/>
<dbReference type="EMBL" id="EU937527">
    <property type="protein sequence ID" value="ACH70295.1"/>
    <property type="molecule type" value="mRNA"/>
</dbReference>
<organism evidence="8">
    <name type="scientific">Rhodnius prolixus</name>
    <name type="common">Triatomid bug</name>
    <dbReference type="NCBI Taxonomy" id="13249"/>
    <lineage>
        <taxon>Eukaryota</taxon>
        <taxon>Metazoa</taxon>
        <taxon>Ecdysozoa</taxon>
        <taxon>Arthropoda</taxon>
        <taxon>Hexapoda</taxon>
        <taxon>Insecta</taxon>
        <taxon>Pterygota</taxon>
        <taxon>Neoptera</taxon>
        <taxon>Paraneoptera</taxon>
        <taxon>Hemiptera</taxon>
        <taxon>Heteroptera</taxon>
        <taxon>Panheteroptera</taxon>
        <taxon>Cimicomorpha</taxon>
        <taxon>Reduviidae</taxon>
        <taxon>Triatominae</taxon>
        <taxon>Rhodnius</taxon>
    </lineage>
</organism>
<reference evidence="9" key="3">
    <citation type="submission" date="2013-04" db="EMBL/GenBank/DDBJ databases">
        <title>An insight into the transcriptome of the digestive tract of the blood sucking bug, Rhodnius prolixus.</title>
        <authorList>
            <person name="Ribeiro J.M.C."/>
            <person name="Genta F.A."/>
            <person name="Sorgine M.H.F."/>
            <person name="Paiva-Silva G.O."/>
            <person name="Majerowicz D."/>
            <person name="Medeiros M."/>
            <person name="Koerich L."/>
            <person name="Terra W.R."/>
            <person name="Ferreira C."/>
            <person name="Pimentel A.C."/>
            <person name="Bisch P.M."/>
            <person name="Diniz M.M.P."/>
            <person name="Nascimento R."/>
            <person name="Salmon D."/>
            <person name="Silber A.M."/>
            <person name="Alves M."/>
            <person name="Oliveira M.F."/>
            <person name="Gondim K.C."/>
            <person name="Silva Neto M.A.C."/>
            <person name="Atella G.C."/>
            <person name="Araujo H."/>
            <person name="Dias F.S."/>
            <person name="Polycarpo C.R."/>
            <person name="Fampa P."/>
            <person name="Melo A.C."/>
            <person name="Tanaka A.S."/>
            <person name="Balczun C."/>
            <person name="Oliveira J.H.M."/>
            <person name="Goncalves R."/>
            <person name="Lazoski C."/>
            <person name="Pereira M.A."/>
            <person name="Rivera-Pomar R."/>
            <person name="Diambra L."/>
            <person name="Schaub G.A."/>
            <person name="Garcia E.S."/>
            <person name="Azambuja P."/>
            <person name="Braz G.R.C."/>
            <person name="Oliveira P.L."/>
        </authorList>
    </citation>
    <scope>NUCLEOTIDE SEQUENCE</scope>
</reference>
<keyword evidence="5" id="KW-0527">Neuropeptide</keyword>
<sequence>MSYTVGTILVTAILVSICSVIISADQTNEDKTDASLRFKRSPITSIGLLPFLRAARARNFPITWGMLVGDDKYKREGGFISFPRVGRSGPKRIGGGGNGGGLWFGPRLGRNQKRGDSWSLEELQPNLLPGYPAYNDEEKENQFSEESSNESMSNKVV</sequence>
<evidence type="ECO:0000256" key="6">
    <source>
        <dbReference type="SAM" id="MobiDB-lite"/>
    </source>
</evidence>
<evidence type="ECO:0000313" key="9">
    <source>
        <dbReference type="EMBL" id="JAA76689.1"/>
    </source>
</evidence>
<evidence type="ECO:0000256" key="4">
    <source>
        <dbReference type="ARBA" id="ARBA00022815"/>
    </source>
</evidence>
<gene>
    <name evidence="8" type="primary">CAPA-beta</name>
</gene>
<comment type="similarity">
    <text evidence="2">Belongs to the pyrokinin family.</text>
</comment>
<dbReference type="PROSITE" id="PS00539">
    <property type="entry name" value="PYROKININ"/>
    <property type="match status" value="1"/>
</dbReference>
<comment type="subcellular location">
    <subcellularLocation>
        <location evidence="1">Secreted</location>
    </subcellularLocation>
</comment>
<reference evidence="8" key="2">
    <citation type="journal article" date="2010" name="Mol. Cell. Endocrinol.">
        <title>A second gene encodes the anti-diuretic hormone in the insect, Rhodnius prolixus.</title>
        <authorList>
            <person name="Paluzzi J.P."/>
            <person name="Orchard I."/>
        </authorList>
    </citation>
    <scope>NUCLEOTIDE SEQUENCE</scope>
</reference>
<evidence type="ECO:0000256" key="3">
    <source>
        <dbReference type="ARBA" id="ARBA00022525"/>
    </source>
</evidence>
<evidence type="ECO:0000256" key="5">
    <source>
        <dbReference type="ARBA" id="ARBA00023320"/>
    </source>
</evidence>